<dbReference type="Pfam" id="PF20684">
    <property type="entry name" value="Fung_rhodopsin"/>
    <property type="match status" value="1"/>
</dbReference>
<dbReference type="Proteomes" id="UP000481288">
    <property type="component" value="Unassembled WGS sequence"/>
</dbReference>
<keyword evidence="4 7" id="KW-0472">Membrane</keyword>
<dbReference type="PANTHER" id="PTHR33048">
    <property type="entry name" value="PTH11-LIKE INTEGRAL MEMBRANE PROTEIN (AFU_ORTHOLOGUE AFUA_5G11245)"/>
    <property type="match status" value="1"/>
</dbReference>
<keyword evidence="10" id="KW-1185">Reference proteome</keyword>
<dbReference type="InterPro" id="IPR049326">
    <property type="entry name" value="Rhodopsin_dom_fungi"/>
</dbReference>
<reference evidence="9 10" key="1">
    <citation type="submission" date="2018-05" db="EMBL/GenBank/DDBJ databases">
        <title>Whole genome sequencing for identification of molecular markers to develop diagnostic detection tools for the regulated plant pathogen Lachnellula willkommii.</title>
        <authorList>
            <person name="Giroux E."/>
            <person name="Bilodeau G."/>
        </authorList>
    </citation>
    <scope>NUCLEOTIDE SEQUENCE [LARGE SCALE GENOMIC DNA]</scope>
    <source>
        <strain evidence="9 10">CBS 625.97</strain>
    </source>
</reference>
<feature type="transmembrane region" description="Helical" evidence="7">
    <location>
        <begin position="234"/>
        <end position="256"/>
    </location>
</feature>
<accession>A0A7D8UPV0</accession>
<comment type="subcellular location">
    <subcellularLocation>
        <location evidence="1">Membrane</location>
        <topology evidence="1">Multi-pass membrane protein</topology>
    </subcellularLocation>
</comment>
<organism evidence="9 10">
    <name type="scientific">Lachnellula cervina</name>
    <dbReference type="NCBI Taxonomy" id="1316786"/>
    <lineage>
        <taxon>Eukaryota</taxon>
        <taxon>Fungi</taxon>
        <taxon>Dikarya</taxon>
        <taxon>Ascomycota</taxon>
        <taxon>Pezizomycotina</taxon>
        <taxon>Leotiomycetes</taxon>
        <taxon>Helotiales</taxon>
        <taxon>Lachnaceae</taxon>
        <taxon>Lachnellula</taxon>
    </lineage>
</organism>
<feature type="transmembrane region" description="Helical" evidence="7">
    <location>
        <begin position="60"/>
        <end position="80"/>
    </location>
</feature>
<feature type="transmembrane region" description="Helical" evidence="7">
    <location>
        <begin position="117"/>
        <end position="139"/>
    </location>
</feature>
<dbReference type="InterPro" id="IPR052337">
    <property type="entry name" value="SAT4-like"/>
</dbReference>
<gene>
    <name evidence="9" type="ORF">LCER1_G003007</name>
</gene>
<comment type="caution">
    <text evidence="9">The sequence shown here is derived from an EMBL/GenBank/DDBJ whole genome shotgun (WGS) entry which is preliminary data.</text>
</comment>
<sequence length="411" mass="44530">MSDPSDPAAQAAMAAAIAKAVYAFNAELWTLYTFGVLVTILRTYARVKFVGLRGLRPDDFIVWAAILLYTTQSTLAYFAVNYGHSYANNGMTPAERAALSTDSEEYHLRLFGSKVQVVGWTIYVCLIGTLKTAVLVFYIRLMEGLSNHFVVRIWVGFGLVGATFVASILTIFSACRPFSKYWQIVPNPGNACQAAVSSPIVWVTFASSVVTDIYLIMIPLPMLWGTSLKLVKKIAATFVLGTGVFVLVCSLLKTVFVSTDPIHGAQLAGEWGTREAFVSVVTTNLPMIFPLLKTWLAPIFGSAIYSRGTASKHPSGFQTIGGGDGITTEGGRRRQLTGSKSQVTSNVSFGGSEERIINDVKMQNLTSSAESAASTTNPPLKGIMVSSEFQIVDDKASQIGHRDIGHPHESW</sequence>
<evidence type="ECO:0000256" key="1">
    <source>
        <dbReference type="ARBA" id="ARBA00004141"/>
    </source>
</evidence>
<feature type="transmembrane region" description="Helical" evidence="7">
    <location>
        <begin position="276"/>
        <end position="296"/>
    </location>
</feature>
<dbReference type="AlphaFoldDB" id="A0A7D8UPV0"/>
<evidence type="ECO:0000259" key="8">
    <source>
        <dbReference type="Pfam" id="PF20684"/>
    </source>
</evidence>
<dbReference type="PANTHER" id="PTHR33048:SF105">
    <property type="match status" value="1"/>
</dbReference>
<feature type="compositionally biased region" description="Polar residues" evidence="6">
    <location>
        <begin position="336"/>
        <end position="348"/>
    </location>
</feature>
<proteinExistence type="inferred from homology"/>
<comment type="similarity">
    <text evidence="5">Belongs to the SAT4 family.</text>
</comment>
<keyword evidence="2 7" id="KW-0812">Transmembrane</keyword>
<feature type="domain" description="Rhodopsin" evidence="8">
    <location>
        <begin position="41"/>
        <end position="293"/>
    </location>
</feature>
<evidence type="ECO:0000256" key="4">
    <source>
        <dbReference type="ARBA" id="ARBA00023136"/>
    </source>
</evidence>
<dbReference type="OrthoDB" id="2988756at2759"/>
<feature type="transmembrane region" description="Helical" evidence="7">
    <location>
        <begin position="20"/>
        <end position="40"/>
    </location>
</feature>
<dbReference type="GO" id="GO:0016020">
    <property type="term" value="C:membrane"/>
    <property type="evidence" value="ECO:0007669"/>
    <property type="project" value="UniProtKB-SubCell"/>
</dbReference>
<dbReference type="EMBL" id="QGMG01000329">
    <property type="protein sequence ID" value="TVY54563.1"/>
    <property type="molecule type" value="Genomic_DNA"/>
</dbReference>
<evidence type="ECO:0000256" key="3">
    <source>
        <dbReference type="ARBA" id="ARBA00022989"/>
    </source>
</evidence>
<protein>
    <recommendedName>
        <fullName evidence="8">Rhodopsin domain-containing protein</fullName>
    </recommendedName>
</protein>
<evidence type="ECO:0000256" key="6">
    <source>
        <dbReference type="SAM" id="MobiDB-lite"/>
    </source>
</evidence>
<feature type="transmembrane region" description="Helical" evidence="7">
    <location>
        <begin position="151"/>
        <end position="172"/>
    </location>
</feature>
<evidence type="ECO:0000256" key="5">
    <source>
        <dbReference type="ARBA" id="ARBA00038359"/>
    </source>
</evidence>
<evidence type="ECO:0000256" key="2">
    <source>
        <dbReference type="ARBA" id="ARBA00022692"/>
    </source>
</evidence>
<feature type="transmembrane region" description="Helical" evidence="7">
    <location>
        <begin position="200"/>
        <end position="222"/>
    </location>
</feature>
<evidence type="ECO:0000256" key="7">
    <source>
        <dbReference type="SAM" id="Phobius"/>
    </source>
</evidence>
<keyword evidence="3 7" id="KW-1133">Transmembrane helix</keyword>
<name>A0A7D8UPV0_9HELO</name>
<feature type="region of interest" description="Disordered" evidence="6">
    <location>
        <begin position="312"/>
        <end position="348"/>
    </location>
</feature>
<evidence type="ECO:0000313" key="10">
    <source>
        <dbReference type="Proteomes" id="UP000481288"/>
    </source>
</evidence>
<evidence type="ECO:0000313" key="9">
    <source>
        <dbReference type="EMBL" id="TVY54563.1"/>
    </source>
</evidence>